<dbReference type="SMART" id="SM00342">
    <property type="entry name" value="HTH_ARAC"/>
    <property type="match status" value="1"/>
</dbReference>
<keyword evidence="6" id="KW-1185">Reference proteome</keyword>
<dbReference type="InterPro" id="IPR050204">
    <property type="entry name" value="AraC_XylS_family_regulators"/>
</dbReference>
<comment type="caution">
    <text evidence="5">The sequence shown here is derived from an EMBL/GenBank/DDBJ whole genome shotgun (WGS) entry which is preliminary data.</text>
</comment>
<evidence type="ECO:0000256" key="2">
    <source>
        <dbReference type="ARBA" id="ARBA00023125"/>
    </source>
</evidence>
<keyword evidence="3" id="KW-0804">Transcription</keyword>
<dbReference type="PROSITE" id="PS01124">
    <property type="entry name" value="HTH_ARAC_FAMILY_2"/>
    <property type="match status" value="1"/>
</dbReference>
<gene>
    <name evidence="5" type="ORF">DD236_09890</name>
</gene>
<dbReference type="OrthoDB" id="241790at2"/>
<feature type="domain" description="HTH araC/xylS-type" evidence="4">
    <location>
        <begin position="200"/>
        <end position="298"/>
    </location>
</feature>
<dbReference type="EMBL" id="QETB01000005">
    <property type="protein sequence ID" value="PWF25744.1"/>
    <property type="molecule type" value="Genomic_DNA"/>
</dbReference>
<dbReference type="GO" id="GO:0043565">
    <property type="term" value="F:sequence-specific DNA binding"/>
    <property type="evidence" value="ECO:0007669"/>
    <property type="project" value="InterPro"/>
</dbReference>
<dbReference type="GO" id="GO:0003700">
    <property type="term" value="F:DNA-binding transcription factor activity"/>
    <property type="evidence" value="ECO:0007669"/>
    <property type="project" value="InterPro"/>
</dbReference>
<dbReference type="AlphaFoldDB" id="A0A2V1K3E8"/>
<dbReference type="PRINTS" id="PR00032">
    <property type="entry name" value="HTHARAC"/>
</dbReference>
<sequence>MVRPLAHVFSLLPAHTGAMGQGRNDEFYYEHLAPSRGIHAWQYVYEIGSYHYNWHPALELLLVLTGEVEVCADGSTSVLGPGDLVLINSGEGHATLAKTPNSVVLLLHLDQSYLAGFTPDGAAQTFACRSTPVTRSDPGFTELRRILAGMMLGTPADSPGAIASYESGLARVVQLLFEHFVVEEAPTLRADTIGRDTALTRATAYIERHHCERITLKQLSEVTGYFPSYVSELFSQTLGMTTSAYIRRVRLAHAVTELSQTGKRISDVAIESGFPEVKSFNAAFHQAFGKTPSQYRQHLRELGDRIQLVDESFHEQFIPRSSERINRVLRSFAQMAGSCPSVCPRPALGPLVEGSIAESIDLAHDLISRLEKLSGVQ</sequence>
<dbReference type="PANTHER" id="PTHR46796:SF6">
    <property type="entry name" value="ARAC SUBFAMILY"/>
    <property type="match status" value="1"/>
</dbReference>
<evidence type="ECO:0000256" key="1">
    <source>
        <dbReference type="ARBA" id="ARBA00023015"/>
    </source>
</evidence>
<organism evidence="5 6">
    <name type="scientific">Ancrocorticia populi</name>
    <dbReference type="NCBI Taxonomy" id="2175228"/>
    <lineage>
        <taxon>Bacteria</taxon>
        <taxon>Bacillati</taxon>
        <taxon>Actinomycetota</taxon>
        <taxon>Actinomycetes</taxon>
        <taxon>Actinomycetales</taxon>
        <taxon>Actinomycetaceae</taxon>
        <taxon>Ancrocorticia</taxon>
    </lineage>
</organism>
<dbReference type="Proteomes" id="UP000245283">
    <property type="component" value="Unassembled WGS sequence"/>
</dbReference>
<dbReference type="InterPro" id="IPR011051">
    <property type="entry name" value="RmlC_Cupin_sf"/>
</dbReference>
<dbReference type="Gene3D" id="1.10.10.60">
    <property type="entry name" value="Homeodomain-like"/>
    <property type="match status" value="2"/>
</dbReference>
<name>A0A2V1K3E8_9ACTO</name>
<dbReference type="InterPro" id="IPR014710">
    <property type="entry name" value="RmlC-like_jellyroll"/>
</dbReference>
<dbReference type="Gene3D" id="2.60.120.10">
    <property type="entry name" value="Jelly Rolls"/>
    <property type="match status" value="1"/>
</dbReference>
<keyword evidence="1" id="KW-0805">Transcription regulation</keyword>
<dbReference type="InterPro" id="IPR009057">
    <property type="entry name" value="Homeodomain-like_sf"/>
</dbReference>
<dbReference type="InterPro" id="IPR020449">
    <property type="entry name" value="Tscrpt_reg_AraC-type_HTH"/>
</dbReference>
<dbReference type="Pfam" id="PF12833">
    <property type="entry name" value="HTH_18"/>
    <property type="match status" value="1"/>
</dbReference>
<reference evidence="6" key="1">
    <citation type="submission" date="2018-05" db="EMBL/GenBank/DDBJ databases">
        <authorList>
            <person name="Li Y."/>
        </authorList>
    </citation>
    <scope>NUCLEOTIDE SEQUENCE [LARGE SCALE GENOMIC DNA]</scope>
    <source>
        <strain evidence="6">sk1b4</strain>
    </source>
</reference>
<accession>A0A2V1K3E8</accession>
<dbReference type="PANTHER" id="PTHR46796">
    <property type="entry name" value="HTH-TYPE TRANSCRIPTIONAL ACTIVATOR RHAS-RELATED"/>
    <property type="match status" value="1"/>
</dbReference>
<proteinExistence type="predicted"/>
<dbReference type="Pfam" id="PF07883">
    <property type="entry name" value="Cupin_2"/>
    <property type="match status" value="1"/>
</dbReference>
<protein>
    <submittedName>
        <fullName evidence="5">AraC family transcriptional regulator</fullName>
    </submittedName>
</protein>
<dbReference type="InterPro" id="IPR013096">
    <property type="entry name" value="Cupin_2"/>
</dbReference>
<dbReference type="SUPFAM" id="SSF51182">
    <property type="entry name" value="RmlC-like cupins"/>
    <property type="match status" value="1"/>
</dbReference>
<keyword evidence="2" id="KW-0238">DNA-binding</keyword>
<dbReference type="SUPFAM" id="SSF46689">
    <property type="entry name" value="Homeodomain-like"/>
    <property type="match status" value="2"/>
</dbReference>
<evidence type="ECO:0000313" key="5">
    <source>
        <dbReference type="EMBL" id="PWF25744.1"/>
    </source>
</evidence>
<evidence type="ECO:0000259" key="4">
    <source>
        <dbReference type="PROSITE" id="PS01124"/>
    </source>
</evidence>
<evidence type="ECO:0000313" key="6">
    <source>
        <dbReference type="Proteomes" id="UP000245283"/>
    </source>
</evidence>
<evidence type="ECO:0000256" key="3">
    <source>
        <dbReference type="ARBA" id="ARBA00023163"/>
    </source>
</evidence>
<dbReference type="InterPro" id="IPR018060">
    <property type="entry name" value="HTH_AraC"/>
</dbReference>